<keyword evidence="1" id="KW-0812">Transmembrane</keyword>
<proteinExistence type="predicted"/>
<gene>
    <name evidence="2" type="ordered locus">DKAM_1439</name>
</gene>
<dbReference type="EMBL" id="CP001140">
    <property type="protein sequence ID" value="ACL11765.1"/>
    <property type="molecule type" value="Genomic_DNA"/>
</dbReference>
<accession>B8D6N4</accession>
<feature type="transmembrane region" description="Helical" evidence="1">
    <location>
        <begin position="12"/>
        <end position="33"/>
    </location>
</feature>
<sequence>MVVINMEELLWLLLLVNITTSYILWCIFTLRFYGKIKNTYLYLAFPLAILSIVLVFKTNNYYILLPTSLTTLILYIILARNKGRKIILAPLPLIIAILLTMEG</sequence>
<dbReference type="HOGENOM" id="CLU_2243714_0_0_2"/>
<name>B8D6N4_DESA1</name>
<dbReference type="AlphaFoldDB" id="B8D6N4"/>
<evidence type="ECO:0000313" key="2">
    <source>
        <dbReference type="EMBL" id="ACL11765.1"/>
    </source>
</evidence>
<evidence type="ECO:0000313" key="3">
    <source>
        <dbReference type="Proteomes" id="UP000006903"/>
    </source>
</evidence>
<dbReference type="STRING" id="490899.DKAM_1439"/>
<keyword evidence="1" id="KW-1133">Transmembrane helix</keyword>
<reference evidence="2 3" key="1">
    <citation type="journal article" date="2009" name="J. Bacteriol.">
        <title>Complete genome sequence of the anaerobic, protein-degrading hyperthermophilic crenarchaeon Desulfurococcus kamchatkensis.</title>
        <authorList>
            <person name="Ravin N.V."/>
            <person name="Mardanov A.V."/>
            <person name="Beletsky A.V."/>
            <person name="Kublanov I.V."/>
            <person name="Kolganova T.V."/>
            <person name="Lebedinsky A.V."/>
            <person name="Chernyh N.A."/>
            <person name="Bonch-Osmolovskaya E.A."/>
            <person name="Skryabin K.G."/>
        </authorList>
    </citation>
    <scope>NUCLEOTIDE SEQUENCE [LARGE SCALE GENOMIC DNA]</scope>
    <source>
        <strain evidence="3">DSM 18924 / JCM 16383 / VKM B-2413 / 1221n</strain>
    </source>
</reference>
<feature type="transmembrane region" description="Helical" evidence="1">
    <location>
        <begin position="40"/>
        <end position="56"/>
    </location>
</feature>
<dbReference type="KEGG" id="dka:DKAM_1439"/>
<dbReference type="eggNOG" id="arCOG11787">
    <property type="taxonomic scope" value="Archaea"/>
</dbReference>
<keyword evidence="1" id="KW-0472">Membrane</keyword>
<feature type="transmembrane region" description="Helical" evidence="1">
    <location>
        <begin position="62"/>
        <end position="79"/>
    </location>
</feature>
<protein>
    <submittedName>
        <fullName evidence="2">Uncharacterized protein</fullName>
    </submittedName>
</protein>
<dbReference type="Proteomes" id="UP000006903">
    <property type="component" value="Chromosome"/>
</dbReference>
<organism evidence="2 3">
    <name type="scientific">Desulfurococcus amylolyticus (strain DSM 18924 / JCM 16383 / VKM B-2413 / 1221n)</name>
    <name type="common">Desulfurococcus kamchatkensis</name>
    <dbReference type="NCBI Taxonomy" id="490899"/>
    <lineage>
        <taxon>Archaea</taxon>
        <taxon>Thermoproteota</taxon>
        <taxon>Thermoprotei</taxon>
        <taxon>Desulfurococcales</taxon>
        <taxon>Desulfurococcaceae</taxon>
        <taxon>Desulfurococcus</taxon>
    </lineage>
</organism>
<feature type="transmembrane region" description="Helical" evidence="1">
    <location>
        <begin position="86"/>
        <end position="101"/>
    </location>
</feature>
<evidence type="ECO:0000256" key="1">
    <source>
        <dbReference type="SAM" id="Phobius"/>
    </source>
</evidence>